<feature type="compositionally biased region" description="Polar residues" evidence="1">
    <location>
        <begin position="491"/>
        <end position="500"/>
    </location>
</feature>
<dbReference type="EMBL" id="JACAZF010000011">
    <property type="protein sequence ID" value="KAF7293096.1"/>
    <property type="molecule type" value="Genomic_DNA"/>
</dbReference>
<reference evidence="2" key="1">
    <citation type="submission" date="2020-05" db="EMBL/GenBank/DDBJ databases">
        <title>Mycena genomes resolve the evolution of fungal bioluminescence.</title>
        <authorList>
            <person name="Tsai I.J."/>
        </authorList>
    </citation>
    <scope>NUCLEOTIDE SEQUENCE</scope>
    <source>
        <strain evidence="2">171206Taipei</strain>
    </source>
</reference>
<dbReference type="InterPro" id="IPR027417">
    <property type="entry name" value="P-loop_NTPase"/>
</dbReference>
<gene>
    <name evidence="2" type="ORF">MIND_01209000</name>
</gene>
<sequence length="540" mass="58768">MLLCVDQRERPSPGKISLQKGMTMRMHHPQRTHPEEHQQRSIASHTPRYNTLRQHLPPASPTNQLPSPPPVVVPQSWQRGHVIAREALASPAYGVVLEQCGGQDSTAYNALYVVGQMDMTEEEKKPISFFGQTVVVPDRHRPPRVDTDLGAFIALRGWNGPIRGIPRLLLELPVAAQRYTAATSFLLPPASFAAMSSPPQATHNIKICLVGDLDVGKAYVLHSAERTLTLEDAVMRRFTENVFAPTQSPTIGVGFAVRPLDIEGKRITARISTRPSSGRFLLRSFCYTALSVCFVYDISQRRSFPSIESTWLGEVSENMPSSPTPPPVHLYLIGNKSDPDAQREVSSAEGAELAARCNMVFAETSALDSRVRLGLVPPVSADQGAASRCAAAPCAYRRLAYGWESWDGLAATEARRKSRHITLPPSDNAQKVSRMEAHACLSGVPSRTNGRAKPTDGRGTPDGRAWALIARQNPRPRPSTPVGAGPRPSGTPKSALSSDGSGVEHFFTTVVTRGLSSFCYPCGTFVTLTLDSDWVDELGP</sequence>
<dbReference type="SUPFAM" id="SSF52540">
    <property type="entry name" value="P-loop containing nucleoside triphosphate hydrolases"/>
    <property type="match status" value="1"/>
</dbReference>
<dbReference type="AlphaFoldDB" id="A0A8H6S6Q2"/>
<name>A0A8H6S6Q2_9AGAR</name>
<dbReference type="Proteomes" id="UP000636479">
    <property type="component" value="Unassembled WGS sequence"/>
</dbReference>
<dbReference type="SMART" id="SM00175">
    <property type="entry name" value="RAB"/>
    <property type="match status" value="1"/>
</dbReference>
<dbReference type="SMART" id="SM00173">
    <property type="entry name" value="RAS"/>
    <property type="match status" value="1"/>
</dbReference>
<dbReference type="InterPro" id="IPR050209">
    <property type="entry name" value="Rab_GTPases_membrane_traffic"/>
</dbReference>
<protein>
    <submittedName>
        <fullName evidence="2">Uncharacterized protein</fullName>
    </submittedName>
</protein>
<dbReference type="GO" id="GO:0003924">
    <property type="term" value="F:GTPase activity"/>
    <property type="evidence" value="ECO:0007669"/>
    <property type="project" value="InterPro"/>
</dbReference>
<dbReference type="Pfam" id="PF00071">
    <property type="entry name" value="Ras"/>
    <property type="match status" value="1"/>
</dbReference>
<evidence type="ECO:0000313" key="2">
    <source>
        <dbReference type="EMBL" id="KAF7293096.1"/>
    </source>
</evidence>
<proteinExistence type="predicted"/>
<dbReference type="OrthoDB" id="9989112at2759"/>
<evidence type="ECO:0000256" key="1">
    <source>
        <dbReference type="SAM" id="MobiDB-lite"/>
    </source>
</evidence>
<organism evidence="2 3">
    <name type="scientific">Mycena indigotica</name>
    <dbReference type="NCBI Taxonomy" id="2126181"/>
    <lineage>
        <taxon>Eukaryota</taxon>
        <taxon>Fungi</taxon>
        <taxon>Dikarya</taxon>
        <taxon>Basidiomycota</taxon>
        <taxon>Agaricomycotina</taxon>
        <taxon>Agaricomycetes</taxon>
        <taxon>Agaricomycetidae</taxon>
        <taxon>Agaricales</taxon>
        <taxon>Marasmiineae</taxon>
        <taxon>Mycenaceae</taxon>
        <taxon>Mycena</taxon>
    </lineage>
</organism>
<dbReference type="GO" id="GO:0005525">
    <property type="term" value="F:GTP binding"/>
    <property type="evidence" value="ECO:0007669"/>
    <property type="project" value="InterPro"/>
</dbReference>
<feature type="compositionally biased region" description="Polar residues" evidence="1">
    <location>
        <begin position="40"/>
        <end position="53"/>
    </location>
</feature>
<dbReference type="PRINTS" id="PR00449">
    <property type="entry name" value="RASTRNSFRMNG"/>
</dbReference>
<dbReference type="Gene3D" id="3.40.50.300">
    <property type="entry name" value="P-loop containing nucleotide triphosphate hydrolases"/>
    <property type="match status" value="1"/>
</dbReference>
<feature type="region of interest" description="Disordered" evidence="1">
    <location>
        <begin position="1"/>
        <end position="71"/>
    </location>
</feature>
<keyword evidence="3" id="KW-1185">Reference proteome</keyword>
<feature type="region of interest" description="Disordered" evidence="1">
    <location>
        <begin position="440"/>
        <end position="501"/>
    </location>
</feature>
<dbReference type="PROSITE" id="PS51419">
    <property type="entry name" value="RAB"/>
    <property type="match status" value="1"/>
</dbReference>
<accession>A0A8H6S6Q2</accession>
<feature type="compositionally biased region" description="Basic and acidic residues" evidence="1">
    <location>
        <begin position="1"/>
        <end position="12"/>
    </location>
</feature>
<dbReference type="InterPro" id="IPR001806">
    <property type="entry name" value="Small_GTPase"/>
</dbReference>
<dbReference type="RefSeq" id="XP_037215524.1">
    <property type="nucleotide sequence ID" value="XM_037368598.1"/>
</dbReference>
<dbReference type="GeneID" id="59351114"/>
<dbReference type="SMART" id="SM00174">
    <property type="entry name" value="RHO"/>
    <property type="match status" value="1"/>
</dbReference>
<evidence type="ECO:0000313" key="3">
    <source>
        <dbReference type="Proteomes" id="UP000636479"/>
    </source>
</evidence>
<dbReference type="CDD" id="cd00154">
    <property type="entry name" value="Rab"/>
    <property type="match status" value="1"/>
</dbReference>
<comment type="caution">
    <text evidence="2">The sequence shown here is derived from an EMBL/GenBank/DDBJ whole genome shotgun (WGS) entry which is preliminary data.</text>
</comment>
<dbReference type="PANTHER" id="PTHR47979">
    <property type="entry name" value="DRAB11-RELATED"/>
    <property type="match status" value="1"/>
</dbReference>